<dbReference type="EMBL" id="ML743553">
    <property type="protein sequence ID" value="KAE8142926.1"/>
    <property type="molecule type" value="Genomic_DNA"/>
</dbReference>
<protein>
    <submittedName>
        <fullName evidence="1">Uncharacterized protein</fullName>
    </submittedName>
</protein>
<proteinExistence type="predicted"/>
<organism evidence="1 2">
    <name type="scientific">Aspergillus pseudotamarii</name>
    <dbReference type="NCBI Taxonomy" id="132259"/>
    <lineage>
        <taxon>Eukaryota</taxon>
        <taxon>Fungi</taxon>
        <taxon>Dikarya</taxon>
        <taxon>Ascomycota</taxon>
        <taxon>Pezizomycotina</taxon>
        <taxon>Eurotiomycetes</taxon>
        <taxon>Eurotiomycetidae</taxon>
        <taxon>Eurotiales</taxon>
        <taxon>Aspergillaceae</taxon>
        <taxon>Aspergillus</taxon>
        <taxon>Aspergillus subgen. Circumdati</taxon>
    </lineage>
</organism>
<dbReference type="AlphaFoldDB" id="A0A5N6T9F7"/>
<sequence length="58" mass="6635">MNVYLSIQTVSVLACFLTVNSNMHFRTGRSRCMITNLSSHPQSWFAHPRSSLVTNYTK</sequence>
<evidence type="ECO:0000313" key="2">
    <source>
        <dbReference type="Proteomes" id="UP000325672"/>
    </source>
</evidence>
<keyword evidence="2" id="KW-1185">Reference proteome</keyword>
<dbReference type="GeneID" id="43637432"/>
<gene>
    <name evidence="1" type="ORF">BDV38DRAFT_234260</name>
</gene>
<accession>A0A5N6T9F7</accession>
<dbReference type="RefSeq" id="XP_031918989.1">
    <property type="nucleotide sequence ID" value="XM_032053222.1"/>
</dbReference>
<dbReference type="Proteomes" id="UP000325672">
    <property type="component" value="Unassembled WGS sequence"/>
</dbReference>
<evidence type="ECO:0000313" key="1">
    <source>
        <dbReference type="EMBL" id="KAE8142926.1"/>
    </source>
</evidence>
<reference evidence="1 2" key="1">
    <citation type="submission" date="2019-04" db="EMBL/GenBank/DDBJ databases">
        <title>Friends and foes A comparative genomics study of 23 Aspergillus species from section Flavi.</title>
        <authorList>
            <consortium name="DOE Joint Genome Institute"/>
            <person name="Kjaerbolling I."/>
            <person name="Vesth T."/>
            <person name="Frisvad J.C."/>
            <person name="Nybo J.L."/>
            <person name="Theobald S."/>
            <person name="Kildgaard S."/>
            <person name="Isbrandt T."/>
            <person name="Kuo A."/>
            <person name="Sato A."/>
            <person name="Lyhne E.K."/>
            <person name="Kogle M.E."/>
            <person name="Wiebenga A."/>
            <person name="Kun R.S."/>
            <person name="Lubbers R.J."/>
            <person name="Makela M.R."/>
            <person name="Barry K."/>
            <person name="Chovatia M."/>
            <person name="Clum A."/>
            <person name="Daum C."/>
            <person name="Haridas S."/>
            <person name="He G."/>
            <person name="LaButti K."/>
            <person name="Lipzen A."/>
            <person name="Mondo S."/>
            <person name="Riley R."/>
            <person name="Salamov A."/>
            <person name="Simmons B.A."/>
            <person name="Magnuson J.K."/>
            <person name="Henrissat B."/>
            <person name="Mortensen U.H."/>
            <person name="Larsen T.O."/>
            <person name="Devries R.P."/>
            <person name="Grigoriev I.V."/>
            <person name="Machida M."/>
            <person name="Baker S.E."/>
            <person name="Andersen M.R."/>
        </authorList>
    </citation>
    <scope>NUCLEOTIDE SEQUENCE [LARGE SCALE GENOMIC DNA]</scope>
    <source>
        <strain evidence="1 2">CBS 117625</strain>
    </source>
</reference>
<name>A0A5N6T9F7_ASPPS</name>